<dbReference type="SUPFAM" id="SSF54593">
    <property type="entry name" value="Glyoxalase/Bleomycin resistance protein/Dihydroxybiphenyl dioxygenase"/>
    <property type="match status" value="1"/>
</dbReference>
<dbReference type="AlphaFoldDB" id="A0A9X2HDE9"/>
<dbReference type="RefSeq" id="WP_253964411.1">
    <property type="nucleotide sequence ID" value="NZ_JALHBS010000058.1"/>
</dbReference>
<organism evidence="2 3">
    <name type="scientific">Aurantimonas marianensis</name>
    <dbReference type="NCBI Taxonomy" id="2920428"/>
    <lineage>
        <taxon>Bacteria</taxon>
        <taxon>Pseudomonadati</taxon>
        <taxon>Pseudomonadota</taxon>
        <taxon>Alphaproteobacteria</taxon>
        <taxon>Hyphomicrobiales</taxon>
        <taxon>Aurantimonadaceae</taxon>
        <taxon>Aurantimonas</taxon>
    </lineage>
</organism>
<proteinExistence type="predicted"/>
<dbReference type="Proteomes" id="UP001155220">
    <property type="component" value="Unassembled WGS sequence"/>
</dbReference>
<dbReference type="Pfam" id="PF13468">
    <property type="entry name" value="Glyoxalase_3"/>
    <property type="match status" value="1"/>
</dbReference>
<feature type="domain" description="Glyoxalase-like" evidence="1">
    <location>
        <begin position="13"/>
        <end position="203"/>
    </location>
</feature>
<protein>
    <submittedName>
        <fullName evidence="2">VOC family protein</fullName>
    </submittedName>
</protein>
<dbReference type="PANTHER" id="PTHR40265">
    <property type="entry name" value="BLL2707 PROTEIN"/>
    <property type="match status" value="1"/>
</dbReference>
<evidence type="ECO:0000313" key="2">
    <source>
        <dbReference type="EMBL" id="MCP3055564.1"/>
    </source>
</evidence>
<dbReference type="InterPro" id="IPR029068">
    <property type="entry name" value="Glyas_Bleomycin-R_OHBP_Dase"/>
</dbReference>
<dbReference type="PANTHER" id="PTHR40265:SF1">
    <property type="entry name" value="GLYOXALASE-LIKE DOMAIN-CONTAINING PROTEIN"/>
    <property type="match status" value="1"/>
</dbReference>
<gene>
    <name evidence="2" type="ORF">MJ956_10465</name>
</gene>
<dbReference type="EMBL" id="JALHBS010000058">
    <property type="protein sequence ID" value="MCP3055564.1"/>
    <property type="molecule type" value="Genomic_DNA"/>
</dbReference>
<comment type="caution">
    <text evidence="2">The sequence shown here is derived from an EMBL/GenBank/DDBJ whole genome shotgun (WGS) entry which is preliminary data.</text>
</comment>
<reference evidence="2" key="1">
    <citation type="submission" date="2022-03" db="EMBL/GenBank/DDBJ databases">
        <title>Aurantimonas Liuensis sp. Nov., isolated from the hadal seawater of the Mariana Trench.</title>
        <authorList>
            <person name="Liu R."/>
        </authorList>
    </citation>
    <scope>NUCLEOTIDE SEQUENCE</scope>
    <source>
        <strain evidence="2">LRZ36</strain>
    </source>
</reference>
<name>A0A9X2HDE9_9HYPH</name>
<keyword evidence="3" id="KW-1185">Reference proteome</keyword>
<evidence type="ECO:0000259" key="1">
    <source>
        <dbReference type="Pfam" id="PF13468"/>
    </source>
</evidence>
<dbReference type="InterPro" id="IPR025870">
    <property type="entry name" value="Glyoxalase-like_dom"/>
</dbReference>
<evidence type="ECO:0000313" key="3">
    <source>
        <dbReference type="Proteomes" id="UP001155220"/>
    </source>
</evidence>
<sequence length="299" mass="31426">MGGQHDGCAKRSLDHVVLPFASLDEARELFSGLGFTVAPDAVHPFGTGNACVFFADGTYLEPLAIADPAVYDAAKTGENLFVVRYAGFRSSHRLPSISALAFRSADATGDRASLAQKGLGEAELVEFSRNFRTPDGKDASVSFRLAFARAEPDSHVSFFFCQPLHAKAPDRSALTRHANGVSGLARIVLSDCPPDKSRELLATVADARADKGIDGRLCFELAGTALHVISEASLFEEFGAESKSSGGLCIRGIVLTVSDMAASRAFLAASGCSAKMTGGRLVVPFGADGTFIAFEESPA</sequence>
<dbReference type="Gene3D" id="3.10.180.10">
    <property type="entry name" value="2,3-Dihydroxybiphenyl 1,2-Dioxygenase, domain 1"/>
    <property type="match status" value="1"/>
</dbReference>
<accession>A0A9X2HDE9</accession>